<feature type="signal peptide" evidence="1">
    <location>
        <begin position="1"/>
        <end position="18"/>
    </location>
</feature>
<dbReference type="OrthoDB" id="238714at2"/>
<dbReference type="PANTHER" id="PTHR46211:SF1">
    <property type="entry name" value="GLYCEROPHOSPHODIESTER PHOSPHODIESTERASE, CYTOPLASMIC"/>
    <property type="match status" value="1"/>
</dbReference>
<proteinExistence type="predicted"/>
<dbReference type="Proteomes" id="UP000008631">
    <property type="component" value="Chromosome"/>
</dbReference>
<keyword evidence="4" id="KW-1185">Reference proteome</keyword>
<feature type="domain" description="GP-PDE" evidence="2">
    <location>
        <begin position="36"/>
        <end position="280"/>
    </location>
</feature>
<evidence type="ECO:0000256" key="1">
    <source>
        <dbReference type="SAM" id="SignalP"/>
    </source>
</evidence>
<gene>
    <name evidence="3" type="ordered locus">Isop_0002</name>
</gene>
<dbReference type="Gene3D" id="3.20.20.190">
    <property type="entry name" value="Phosphatidylinositol (PI) phosphodiesterase"/>
    <property type="match status" value="1"/>
</dbReference>
<dbReference type="GO" id="GO:0006629">
    <property type="term" value="P:lipid metabolic process"/>
    <property type="evidence" value="ECO:0007669"/>
    <property type="project" value="InterPro"/>
</dbReference>
<dbReference type="InterPro" id="IPR017946">
    <property type="entry name" value="PLC-like_Pdiesterase_TIM-brl"/>
</dbReference>
<dbReference type="RefSeq" id="WP_013562888.1">
    <property type="nucleotide sequence ID" value="NC_014962.1"/>
</dbReference>
<dbReference type="eggNOG" id="COG0584">
    <property type="taxonomic scope" value="Bacteria"/>
</dbReference>
<dbReference type="PANTHER" id="PTHR46211">
    <property type="entry name" value="GLYCEROPHOSPHORYL DIESTER PHOSPHODIESTERASE"/>
    <property type="match status" value="1"/>
</dbReference>
<dbReference type="EMBL" id="CP002353">
    <property type="protein sequence ID" value="ADV60599.1"/>
    <property type="molecule type" value="Genomic_DNA"/>
</dbReference>
<keyword evidence="1" id="KW-0732">Signal</keyword>
<dbReference type="PROSITE" id="PS51704">
    <property type="entry name" value="GP_PDE"/>
    <property type="match status" value="1"/>
</dbReference>
<evidence type="ECO:0000313" key="4">
    <source>
        <dbReference type="Proteomes" id="UP000008631"/>
    </source>
</evidence>
<name>E8R4K8_ISOPI</name>
<sequence>MNPSLLALSLFAWVPANAPAITPIPNPFDPPRKAAVEYISHRGESADAPENTMAAFRLAWERDVDAIELDVHLSKDDRLVVIHDADTQRTCGVSLKVKDSTYDQLKGLDAGSWKDAKYAGEPLPLLEQVLETIPQGKRCFIEIKVGPEAVPALVKAIETSGKKPEQLAVISFNAETVAESKRRLPEIPAYFLSGFRRDKETGEWNITFDQLIELAKTLKADGLDLYYQGPFDRAAVEKVKSAGLGLYVWTVDDPEAARALIDLGIDGVTTNKARWLKEQVEAAQSK</sequence>
<dbReference type="Pfam" id="PF03009">
    <property type="entry name" value="GDPD"/>
    <property type="match status" value="1"/>
</dbReference>
<dbReference type="KEGG" id="ipa:Isop_0002"/>
<evidence type="ECO:0000313" key="3">
    <source>
        <dbReference type="EMBL" id="ADV60599.1"/>
    </source>
</evidence>
<reference evidence="3 4" key="2">
    <citation type="journal article" date="2011" name="Stand. Genomic Sci.">
        <title>Complete genome sequence of Isosphaera pallida type strain (IS1B).</title>
        <authorList>
            <consortium name="US DOE Joint Genome Institute (JGI-PGF)"/>
            <person name="Goker M."/>
            <person name="Cleland D."/>
            <person name="Saunders E."/>
            <person name="Lapidus A."/>
            <person name="Nolan M."/>
            <person name="Lucas S."/>
            <person name="Hammon N."/>
            <person name="Deshpande S."/>
            <person name="Cheng J.F."/>
            <person name="Tapia R."/>
            <person name="Han C."/>
            <person name="Goodwin L."/>
            <person name="Pitluck S."/>
            <person name="Liolios K."/>
            <person name="Pagani I."/>
            <person name="Ivanova N."/>
            <person name="Mavromatis K."/>
            <person name="Pati A."/>
            <person name="Chen A."/>
            <person name="Palaniappan K."/>
            <person name="Land M."/>
            <person name="Hauser L."/>
            <person name="Chang Y.J."/>
            <person name="Jeffries C.D."/>
            <person name="Detter J.C."/>
            <person name="Beck B."/>
            <person name="Woyke T."/>
            <person name="Bristow J."/>
            <person name="Eisen J.A."/>
            <person name="Markowitz V."/>
            <person name="Hugenholtz P."/>
            <person name="Kyrpides N.C."/>
            <person name="Klenk H.P."/>
        </authorList>
    </citation>
    <scope>NUCLEOTIDE SEQUENCE [LARGE SCALE GENOMIC DNA]</scope>
    <source>
        <strain evidence="4">ATCC 43644 / DSM 9630 / IS1B</strain>
    </source>
</reference>
<dbReference type="FunCoup" id="E8R4K8">
    <property type="interactions" value="86"/>
</dbReference>
<dbReference type="SUPFAM" id="SSF51695">
    <property type="entry name" value="PLC-like phosphodiesterases"/>
    <property type="match status" value="1"/>
</dbReference>
<dbReference type="InParanoid" id="E8R4K8"/>
<organism evidence="3 4">
    <name type="scientific">Isosphaera pallida (strain ATCC 43644 / DSM 9630 / IS1B)</name>
    <dbReference type="NCBI Taxonomy" id="575540"/>
    <lineage>
        <taxon>Bacteria</taxon>
        <taxon>Pseudomonadati</taxon>
        <taxon>Planctomycetota</taxon>
        <taxon>Planctomycetia</taxon>
        <taxon>Isosphaerales</taxon>
        <taxon>Isosphaeraceae</taxon>
        <taxon>Isosphaera</taxon>
    </lineage>
</organism>
<dbReference type="GO" id="GO:0008081">
    <property type="term" value="F:phosphoric diester hydrolase activity"/>
    <property type="evidence" value="ECO:0007669"/>
    <property type="project" value="InterPro"/>
</dbReference>
<feature type="chain" id="PRO_5003226441" evidence="1">
    <location>
        <begin position="19"/>
        <end position="286"/>
    </location>
</feature>
<evidence type="ECO:0000259" key="2">
    <source>
        <dbReference type="PROSITE" id="PS51704"/>
    </source>
</evidence>
<dbReference type="AlphaFoldDB" id="E8R4K8"/>
<dbReference type="InterPro" id="IPR030395">
    <property type="entry name" value="GP_PDE_dom"/>
</dbReference>
<dbReference type="HOGENOM" id="CLU_030006_3_3_0"/>
<reference key="1">
    <citation type="submission" date="2010-11" db="EMBL/GenBank/DDBJ databases">
        <title>The complete sequence of chromosome of Isophaera pallida ATCC 43644.</title>
        <authorList>
            <consortium name="US DOE Joint Genome Institute (JGI-PGF)"/>
            <person name="Lucas S."/>
            <person name="Copeland A."/>
            <person name="Lapidus A."/>
            <person name="Bruce D."/>
            <person name="Goodwin L."/>
            <person name="Pitluck S."/>
            <person name="Kyrpides N."/>
            <person name="Mavromatis K."/>
            <person name="Pagani I."/>
            <person name="Ivanova N."/>
            <person name="Saunders E."/>
            <person name="Brettin T."/>
            <person name="Detter J.C."/>
            <person name="Han C."/>
            <person name="Tapia R."/>
            <person name="Land M."/>
            <person name="Hauser L."/>
            <person name="Markowitz V."/>
            <person name="Cheng J.-F."/>
            <person name="Hugenholtz P."/>
            <person name="Woyke T."/>
            <person name="Wu D."/>
            <person name="Eisen J.A."/>
        </authorList>
    </citation>
    <scope>NUCLEOTIDE SEQUENCE</scope>
    <source>
        <strain>ATCC 43644</strain>
    </source>
</reference>
<dbReference type="CDD" id="cd08582">
    <property type="entry name" value="GDPD_like_2"/>
    <property type="match status" value="1"/>
</dbReference>
<dbReference type="STRING" id="575540.Isop_0002"/>
<protein>
    <submittedName>
        <fullName evidence="3">Glycerophosphoryl diester phosphodiesterase</fullName>
    </submittedName>
</protein>
<accession>E8R4K8</accession>